<feature type="region of interest" description="Disordered" evidence="1">
    <location>
        <begin position="409"/>
        <end position="482"/>
    </location>
</feature>
<name>A0A2J6R6J6_HYAVF</name>
<dbReference type="AlphaFoldDB" id="A0A2J6R6J6"/>
<dbReference type="Proteomes" id="UP000235786">
    <property type="component" value="Unassembled WGS sequence"/>
</dbReference>
<feature type="compositionally biased region" description="Basic and acidic residues" evidence="1">
    <location>
        <begin position="334"/>
        <end position="343"/>
    </location>
</feature>
<feature type="compositionally biased region" description="Polar residues" evidence="1">
    <location>
        <begin position="468"/>
        <end position="477"/>
    </location>
</feature>
<keyword evidence="3" id="KW-1185">Reference proteome</keyword>
<dbReference type="STRING" id="1149755.A0A2J6R6J6"/>
<feature type="region of interest" description="Disordered" evidence="1">
    <location>
        <begin position="319"/>
        <end position="365"/>
    </location>
</feature>
<evidence type="ECO:0000313" key="3">
    <source>
        <dbReference type="Proteomes" id="UP000235786"/>
    </source>
</evidence>
<accession>A0A2J6R6J6</accession>
<organism evidence="2 3">
    <name type="scientific">Hyaloscypha variabilis (strain UAMH 11265 / GT02V1 / F)</name>
    <name type="common">Meliniomyces variabilis</name>
    <dbReference type="NCBI Taxonomy" id="1149755"/>
    <lineage>
        <taxon>Eukaryota</taxon>
        <taxon>Fungi</taxon>
        <taxon>Dikarya</taxon>
        <taxon>Ascomycota</taxon>
        <taxon>Pezizomycotina</taxon>
        <taxon>Leotiomycetes</taxon>
        <taxon>Helotiales</taxon>
        <taxon>Hyaloscyphaceae</taxon>
        <taxon>Hyaloscypha</taxon>
        <taxon>Hyaloscypha variabilis</taxon>
    </lineage>
</organism>
<reference evidence="2 3" key="1">
    <citation type="submission" date="2016-04" db="EMBL/GenBank/DDBJ databases">
        <title>A degradative enzymes factory behind the ericoid mycorrhizal symbiosis.</title>
        <authorList>
            <consortium name="DOE Joint Genome Institute"/>
            <person name="Martino E."/>
            <person name="Morin E."/>
            <person name="Grelet G."/>
            <person name="Kuo A."/>
            <person name="Kohler A."/>
            <person name="Daghino S."/>
            <person name="Barry K."/>
            <person name="Choi C."/>
            <person name="Cichocki N."/>
            <person name="Clum A."/>
            <person name="Copeland A."/>
            <person name="Hainaut M."/>
            <person name="Haridas S."/>
            <person name="Labutti K."/>
            <person name="Lindquist E."/>
            <person name="Lipzen A."/>
            <person name="Khouja H.-R."/>
            <person name="Murat C."/>
            <person name="Ohm R."/>
            <person name="Olson A."/>
            <person name="Spatafora J."/>
            <person name="Veneault-Fourrey C."/>
            <person name="Henrissat B."/>
            <person name="Grigoriev I."/>
            <person name="Martin F."/>
            <person name="Perotto S."/>
        </authorList>
    </citation>
    <scope>NUCLEOTIDE SEQUENCE [LARGE SCALE GENOMIC DNA]</scope>
    <source>
        <strain evidence="2 3">F</strain>
    </source>
</reference>
<feature type="region of interest" description="Disordered" evidence="1">
    <location>
        <begin position="1"/>
        <end position="49"/>
    </location>
</feature>
<evidence type="ECO:0008006" key="4">
    <source>
        <dbReference type="Google" id="ProtNLM"/>
    </source>
</evidence>
<evidence type="ECO:0000256" key="1">
    <source>
        <dbReference type="SAM" id="MobiDB-lite"/>
    </source>
</evidence>
<proteinExistence type="predicted"/>
<dbReference type="PANTHER" id="PTHR38166:SF1">
    <property type="entry name" value="C2H2-TYPE DOMAIN-CONTAINING PROTEIN"/>
    <property type="match status" value="1"/>
</dbReference>
<evidence type="ECO:0000313" key="2">
    <source>
        <dbReference type="EMBL" id="PMD34142.1"/>
    </source>
</evidence>
<feature type="compositionally biased region" description="Polar residues" evidence="1">
    <location>
        <begin position="344"/>
        <end position="353"/>
    </location>
</feature>
<dbReference type="PANTHER" id="PTHR38166">
    <property type="entry name" value="C2H2-TYPE DOMAIN-CONTAINING PROTEIN-RELATED"/>
    <property type="match status" value="1"/>
</dbReference>
<dbReference type="OrthoDB" id="4738706at2759"/>
<dbReference type="EMBL" id="KZ613954">
    <property type="protein sequence ID" value="PMD34142.1"/>
    <property type="molecule type" value="Genomic_DNA"/>
</dbReference>
<feature type="compositionally biased region" description="Polar residues" evidence="1">
    <location>
        <begin position="409"/>
        <end position="431"/>
    </location>
</feature>
<sequence>MRHRRQQQAIIHHNNSNPASNGERASLGSPADGSSAFESSVSHDPADGLQYRRVPDNEDHYMPATTIYTSHDHTIEIHNHRKARFLYDERWASNATYEDYKRKTYGGGSFETRPPARAVLASSGAKRMLAGPSKITKNETATPSGQHALTSTVGIQAQLSRAFRQAGTALTYCALLEKHHALGEEVAHLCAVLHRVEGQSKDPESILNGSHDSQKEQLKHTVEECGTILSVLNSLLENNSELSEDEVVARLSGKIKYRGKQIQNLSDLRAAISTKTMFVTLYLDQGFAGSRIERQNITSSGECALPGKSSQITYNPLISTKECVEDDPPTSDTKLSEGMDKEMSSSASDYQTSESEHRGDGNTSDELCCRLENVHVDEEQIMSPILDPARQAMVERVMEEFWVIFNQRGPSNGPQQESRSSTIVNQNQYATHSRALQRKRKRQGKEDDYEDSDSGSDERHQPPGKSTPLANGLNTSRPRFACPFRKHDPHRYSIYSHRACALSHWPSIARVKEHLYRSHEIALHCERCWRIFDKAEDLKSHRTVDATQICQVEPGNPPDGITPEIERKLRSRQKKHPGQTGDDRWRDIYRLLFPNEDVPSPYYEAPQDGGPLSPDSRDLADYEAYAHRELPRLVRASVLEIFRREMQPIEASLVANLVNTIQECQARMFRSYSERFGEEQPSDTPSDLMANGFTSLLASNLQESANSGQNTSDGGNSMHTPLNILHATLQPSQHMQNADMQCRTPMQTPSSNFLNAAFQQPPPVQATGFEPDFRGQGILESLQAPATIDTFVSSSVGTIFSAHGYGSEYTSTTMSSRGPDLDTACPPGQPEVQNDTFGWQDWNNESLFEDFF</sequence>
<protein>
    <recommendedName>
        <fullName evidence="4">C2H2-type domain-containing protein</fullName>
    </recommendedName>
</protein>
<feature type="compositionally biased region" description="Polar residues" evidence="1">
    <location>
        <begin position="7"/>
        <end position="20"/>
    </location>
</feature>
<gene>
    <name evidence="2" type="ORF">L207DRAFT_588741</name>
</gene>